<comment type="caution">
    <text evidence="1">The sequence shown here is derived from an EMBL/GenBank/DDBJ whole genome shotgun (WGS) entry which is preliminary data.</text>
</comment>
<organism evidence="1 2">
    <name type="scientific">Hyalomma asiaticum</name>
    <name type="common">Tick</name>
    <dbReference type="NCBI Taxonomy" id="266040"/>
    <lineage>
        <taxon>Eukaryota</taxon>
        <taxon>Metazoa</taxon>
        <taxon>Ecdysozoa</taxon>
        <taxon>Arthropoda</taxon>
        <taxon>Chelicerata</taxon>
        <taxon>Arachnida</taxon>
        <taxon>Acari</taxon>
        <taxon>Parasitiformes</taxon>
        <taxon>Ixodida</taxon>
        <taxon>Ixodoidea</taxon>
        <taxon>Ixodidae</taxon>
        <taxon>Hyalomminae</taxon>
        <taxon>Hyalomma</taxon>
    </lineage>
</organism>
<evidence type="ECO:0000313" key="2">
    <source>
        <dbReference type="Proteomes" id="UP000821845"/>
    </source>
</evidence>
<reference evidence="1" key="1">
    <citation type="submission" date="2020-05" db="EMBL/GenBank/DDBJ databases">
        <title>Large-scale comparative analyses of tick genomes elucidate their genetic diversity and vector capacities.</title>
        <authorList>
            <person name="Jia N."/>
            <person name="Wang J."/>
            <person name="Shi W."/>
            <person name="Du L."/>
            <person name="Sun Y."/>
            <person name="Zhan W."/>
            <person name="Jiang J."/>
            <person name="Wang Q."/>
            <person name="Zhang B."/>
            <person name="Ji P."/>
            <person name="Sakyi L.B."/>
            <person name="Cui X."/>
            <person name="Yuan T."/>
            <person name="Jiang B."/>
            <person name="Yang W."/>
            <person name="Lam T.T.-Y."/>
            <person name="Chang Q."/>
            <person name="Ding S."/>
            <person name="Wang X."/>
            <person name="Zhu J."/>
            <person name="Ruan X."/>
            <person name="Zhao L."/>
            <person name="Wei J."/>
            <person name="Que T."/>
            <person name="Du C."/>
            <person name="Cheng J."/>
            <person name="Dai P."/>
            <person name="Han X."/>
            <person name="Huang E."/>
            <person name="Gao Y."/>
            <person name="Liu J."/>
            <person name="Shao H."/>
            <person name="Ye R."/>
            <person name="Li L."/>
            <person name="Wei W."/>
            <person name="Wang X."/>
            <person name="Wang C."/>
            <person name="Yang T."/>
            <person name="Huo Q."/>
            <person name="Li W."/>
            <person name="Guo W."/>
            <person name="Chen H."/>
            <person name="Zhou L."/>
            <person name="Ni X."/>
            <person name="Tian J."/>
            <person name="Zhou Y."/>
            <person name="Sheng Y."/>
            <person name="Liu T."/>
            <person name="Pan Y."/>
            <person name="Xia L."/>
            <person name="Li J."/>
            <person name="Zhao F."/>
            <person name="Cao W."/>
        </authorList>
    </citation>
    <scope>NUCLEOTIDE SEQUENCE</scope>
    <source>
        <strain evidence="1">Hyas-2018</strain>
    </source>
</reference>
<accession>A0ACB7RM56</accession>
<dbReference type="Proteomes" id="UP000821845">
    <property type="component" value="Chromosome 8"/>
</dbReference>
<evidence type="ECO:0000313" key="1">
    <source>
        <dbReference type="EMBL" id="KAH6924032.1"/>
    </source>
</evidence>
<name>A0ACB7RM56_HYAAI</name>
<keyword evidence="2" id="KW-1185">Reference proteome</keyword>
<gene>
    <name evidence="1" type="ORF">HPB50_010825</name>
</gene>
<sequence length="117" mass="12580">MDVRSLHLYNLFDALLGLRSADEDVGAFGRIRFRPIQCLYSLAAVAYPLAPFGVSGRHVAARLLPSGAAASGCSPHRKFGAAHGSDWGAVRCSANDPLNHCNGCKSSVLEWLLLPFR</sequence>
<proteinExistence type="predicted"/>
<protein>
    <submittedName>
        <fullName evidence="1">Uncharacterized protein</fullName>
    </submittedName>
</protein>
<dbReference type="EMBL" id="CM023488">
    <property type="protein sequence ID" value="KAH6924032.1"/>
    <property type="molecule type" value="Genomic_DNA"/>
</dbReference>